<dbReference type="SUPFAM" id="SSF50969">
    <property type="entry name" value="YVTN repeat-like/Quinoprotein amine dehydrogenase"/>
    <property type="match status" value="1"/>
</dbReference>
<dbReference type="Gene3D" id="1.10.150.320">
    <property type="entry name" value="Photosystem II 12 kDa extrinsic protein"/>
    <property type="match status" value="1"/>
</dbReference>
<keyword evidence="2" id="KW-1185">Reference proteome</keyword>
<organism evidence="1 2">
    <name type="scientific">Massilia antarctica</name>
    <dbReference type="NCBI Taxonomy" id="2765360"/>
    <lineage>
        <taxon>Bacteria</taxon>
        <taxon>Pseudomonadati</taxon>
        <taxon>Pseudomonadota</taxon>
        <taxon>Betaproteobacteria</taxon>
        <taxon>Burkholderiales</taxon>
        <taxon>Oxalobacteraceae</taxon>
        <taxon>Telluria group</taxon>
        <taxon>Massilia</taxon>
    </lineage>
</organism>
<evidence type="ECO:0000313" key="2">
    <source>
        <dbReference type="Proteomes" id="UP000662888"/>
    </source>
</evidence>
<protein>
    <submittedName>
        <fullName evidence="1">Uncharacterized protein</fullName>
    </submittedName>
</protein>
<dbReference type="RefSeq" id="WP_206088181.1">
    <property type="nucleotide sequence ID" value="NZ_CP065053.1"/>
</dbReference>
<dbReference type="InterPro" id="IPR010994">
    <property type="entry name" value="RuvA_2-like"/>
</dbReference>
<dbReference type="EMBL" id="CP065053">
    <property type="protein sequence ID" value="QPI48572.1"/>
    <property type="molecule type" value="Genomic_DNA"/>
</dbReference>
<dbReference type="InterPro" id="IPR015943">
    <property type="entry name" value="WD40/YVTN_repeat-like_dom_sf"/>
</dbReference>
<dbReference type="InterPro" id="IPR011044">
    <property type="entry name" value="Quino_amine_DH_bsu"/>
</dbReference>
<gene>
    <name evidence="1" type="ORF">IV454_24040</name>
</gene>
<evidence type="ECO:0000313" key="1">
    <source>
        <dbReference type="EMBL" id="QPI48572.1"/>
    </source>
</evidence>
<proteinExistence type="predicted"/>
<dbReference type="SUPFAM" id="SSF47781">
    <property type="entry name" value="RuvA domain 2-like"/>
    <property type="match status" value="1"/>
</dbReference>
<name>A0AA49A7A1_9BURK</name>
<reference evidence="1 2" key="1">
    <citation type="submission" date="2020-11" db="EMBL/GenBank/DDBJ databases">
        <authorList>
            <person name="Sun Q."/>
        </authorList>
    </citation>
    <scope>NUCLEOTIDE SEQUENCE [LARGE SCALE GENOMIC DNA]</scope>
    <source>
        <strain evidence="1 2">P8398</strain>
    </source>
</reference>
<dbReference type="Gene3D" id="2.130.10.10">
    <property type="entry name" value="YVTN repeat-like/Quinoprotein amine dehydrogenase"/>
    <property type="match status" value="1"/>
</dbReference>
<accession>A0AA49A7A1</accession>
<sequence length="938" mass="99282">MGCQQDHPDHQTCTECEFDPFVRNHFFTGKMMGAGEFITESRYQAEKMRHHNLRLHGWGVVCGLRVRQHPSPDCRSRYVLVDPGSALDCCGREILLTRQEILDLGQHPEVRQKTADGLLHALQVALCYRECPTEEVPVLYDECGCDDTQCAPNRILESFSYDVLVDPPLSFDGAAGAALGAFVLSDLHGVTGLMRASAAGKVALIDPGNARHAWVLDPAHRSLLSLDLPAPARALAMAPDGVRLFVVTDPVAPGTLCEIHVYLSADGAEVAPLVAGTVRTVPGTSANSTFAAASGSAAARRLLVLDRSAGQLYLWAEDASAGIQDAASGTPIAVPAGSASFCASEDGAFGFTIGAGGVVQVIDCAAGSVAALAGLPAGARPNALAPFVRGADAMLAVASGDERRVYLVNRSAATLAATLDLAHPPLFLHASSGSAPWLTVYEEEAGHGHVQAAALATLPPLLSAARRAGSGARRIVLVEADGQASLLDPTQLAQGDCASLLCRQMDGCGGCDTPDCVVLATLANYLAPLQMLDLPAQDDDRARQIVRIDNRRGRRVLASSATLQAWLECLQLKNTAGRDGSDGRPGRDGVDGLGLDANLPKIIDIGWAHGGMVGLQALDTLYSGITDLDDARKRIAQGVEAGAGVPLFTLYFNRGVTTNPRWWRQLFKLRIEAPLALPIGTPPLNSTQRPWLSPGFYMPLDFKLYGDIVEVPGPLITPHTNETANCAVSFILRREFFRIGNTRGYGYTYLALAGLMARLANQSNPLPVEQQVEEPQICIEFKSAFAGVTDAAGRILQTGVIDGDNIGGRVGLNEVRGGPILGGRNPSGNLTQGGTFESWITVSALDRLGETDLAHGLRALGGASMAQGFMAAGNAMPPSANLVSAEQLGAVPGIQAALAKRFMAERARAPFAGVEDLQKRLKLDERDLTLLTDRLLII</sequence>
<dbReference type="Proteomes" id="UP000662888">
    <property type="component" value="Chromosome"/>
</dbReference>